<evidence type="ECO:0000313" key="2">
    <source>
        <dbReference type="EMBL" id="KAG7093059.1"/>
    </source>
</evidence>
<dbReference type="KEGG" id="more:E1B28_009351"/>
<reference evidence="2" key="1">
    <citation type="journal article" date="2021" name="Genome Biol. Evol.">
        <title>The assembled and annotated genome of the fairy-ring fungus Marasmius oreades.</title>
        <authorList>
            <person name="Hiltunen M."/>
            <person name="Ament-Velasquez S.L."/>
            <person name="Johannesson H."/>
        </authorList>
    </citation>
    <scope>NUCLEOTIDE SEQUENCE</scope>
    <source>
        <strain evidence="2">03SP1</strain>
    </source>
</reference>
<feature type="region of interest" description="Disordered" evidence="1">
    <location>
        <begin position="1"/>
        <end position="110"/>
    </location>
</feature>
<comment type="caution">
    <text evidence="2">The sequence shown here is derived from an EMBL/GenBank/DDBJ whole genome shotgun (WGS) entry which is preliminary data.</text>
</comment>
<feature type="compositionally biased region" description="Basic and acidic residues" evidence="1">
    <location>
        <begin position="67"/>
        <end position="79"/>
    </location>
</feature>
<protein>
    <submittedName>
        <fullName evidence="2">Uncharacterized protein</fullName>
    </submittedName>
</protein>
<organism evidence="2 3">
    <name type="scientific">Marasmius oreades</name>
    <name type="common">fairy-ring Marasmius</name>
    <dbReference type="NCBI Taxonomy" id="181124"/>
    <lineage>
        <taxon>Eukaryota</taxon>
        <taxon>Fungi</taxon>
        <taxon>Dikarya</taxon>
        <taxon>Basidiomycota</taxon>
        <taxon>Agaricomycotina</taxon>
        <taxon>Agaricomycetes</taxon>
        <taxon>Agaricomycetidae</taxon>
        <taxon>Agaricales</taxon>
        <taxon>Marasmiineae</taxon>
        <taxon>Marasmiaceae</taxon>
        <taxon>Marasmius</taxon>
    </lineage>
</organism>
<feature type="compositionally biased region" description="Low complexity" evidence="1">
    <location>
        <begin position="8"/>
        <end position="18"/>
    </location>
</feature>
<feature type="compositionally biased region" description="Basic and acidic residues" evidence="1">
    <location>
        <begin position="97"/>
        <end position="110"/>
    </location>
</feature>
<dbReference type="Proteomes" id="UP001049176">
    <property type="component" value="Chromosome 5"/>
</dbReference>
<accession>A0A9P7S0C2</accession>
<dbReference type="RefSeq" id="XP_043009529.1">
    <property type="nucleotide sequence ID" value="XM_043154238.1"/>
</dbReference>
<name>A0A9P7S0C2_9AGAR</name>
<dbReference type="GeneID" id="66078427"/>
<feature type="compositionally biased region" description="Gly residues" evidence="1">
    <location>
        <begin position="81"/>
        <end position="92"/>
    </location>
</feature>
<dbReference type="OrthoDB" id="3067279at2759"/>
<evidence type="ECO:0000256" key="1">
    <source>
        <dbReference type="SAM" id="MobiDB-lite"/>
    </source>
</evidence>
<gene>
    <name evidence="2" type="ORF">E1B28_009351</name>
</gene>
<proteinExistence type="predicted"/>
<dbReference type="AlphaFoldDB" id="A0A9P7S0C2"/>
<evidence type="ECO:0000313" key="3">
    <source>
        <dbReference type="Proteomes" id="UP001049176"/>
    </source>
</evidence>
<sequence length="139" mass="14402">MNSPDQTGSPLSSPSSGSHTPEETGPLSPASVGTGNLLSSVVSNLSSQGGGGVGKRRMHFATGGSTRDVKSRRREDHRKGAGGGGSSSGAHGGPEMWEGKASHGSGKKDKEDLLDYHIVEYLKREIGDPFLEATFGLPR</sequence>
<feature type="compositionally biased region" description="Low complexity" evidence="1">
    <location>
        <begin position="35"/>
        <end position="47"/>
    </location>
</feature>
<dbReference type="EMBL" id="CM032185">
    <property type="protein sequence ID" value="KAG7093059.1"/>
    <property type="molecule type" value="Genomic_DNA"/>
</dbReference>
<keyword evidence="3" id="KW-1185">Reference proteome</keyword>